<proteinExistence type="predicted"/>
<name>X1M8V2_9ZZZZ</name>
<comment type="caution">
    <text evidence="1">The sequence shown here is derived from an EMBL/GenBank/DDBJ whole genome shotgun (WGS) entry which is preliminary data.</text>
</comment>
<gene>
    <name evidence="1" type="ORF">S06H3_22809</name>
</gene>
<dbReference type="AlphaFoldDB" id="X1M8V2"/>
<accession>X1M8V2</accession>
<feature type="non-terminal residue" evidence="1">
    <location>
        <position position="1"/>
    </location>
</feature>
<protein>
    <submittedName>
        <fullName evidence="1">Uncharacterized protein</fullName>
    </submittedName>
</protein>
<organism evidence="1">
    <name type="scientific">marine sediment metagenome</name>
    <dbReference type="NCBI Taxonomy" id="412755"/>
    <lineage>
        <taxon>unclassified sequences</taxon>
        <taxon>metagenomes</taxon>
        <taxon>ecological metagenomes</taxon>
    </lineage>
</organism>
<sequence length="42" mass="4967">IREDVYQKNLRIILEAIKGRGIKTAERMIRDHKNKFLSGNLK</sequence>
<dbReference type="EMBL" id="BARV01012268">
    <property type="protein sequence ID" value="GAI02789.1"/>
    <property type="molecule type" value="Genomic_DNA"/>
</dbReference>
<evidence type="ECO:0000313" key="1">
    <source>
        <dbReference type="EMBL" id="GAI02789.1"/>
    </source>
</evidence>
<reference evidence="1" key="1">
    <citation type="journal article" date="2014" name="Front. Microbiol.">
        <title>High frequency of phylogenetically diverse reductive dehalogenase-homologous genes in deep subseafloor sedimentary metagenomes.</title>
        <authorList>
            <person name="Kawai M."/>
            <person name="Futagami T."/>
            <person name="Toyoda A."/>
            <person name="Takaki Y."/>
            <person name="Nishi S."/>
            <person name="Hori S."/>
            <person name="Arai W."/>
            <person name="Tsubouchi T."/>
            <person name="Morono Y."/>
            <person name="Uchiyama I."/>
            <person name="Ito T."/>
            <person name="Fujiyama A."/>
            <person name="Inagaki F."/>
            <person name="Takami H."/>
        </authorList>
    </citation>
    <scope>NUCLEOTIDE SEQUENCE</scope>
    <source>
        <strain evidence="1">Expedition CK06-06</strain>
    </source>
</reference>